<dbReference type="PRINTS" id="PR00449">
    <property type="entry name" value="RASTRNSFRMNG"/>
</dbReference>
<dbReference type="InterPro" id="IPR032675">
    <property type="entry name" value="LRR_dom_sf"/>
</dbReference>
<keyword evidence="4" id="KW-0808">Transferase</keyword>
<keyword evidence="3" id="KW-0433">Leucine-rich repeat</keyword>
<dbReference type="Gene3D" id="1.10.10.2200">
    <property type="match status" value="1"/>
</dbReference>
<evidence type="ECO:0000256" key="9">
    <source>
        <dbReference type="ARBA" id="ARBA00023134"/>
    </source>
</evidence>
<dbReference type="PROSITE" id="PS51424">
    <property type="entry name" value="ROC"/>
    <property type="match status" value="1"/>
</dbReference>
<dbReference type="PROSITE" id="PS51450">
    <property type="entry name" value="LRR"/>
    <property type="match status" value="13"/>
</dbReference>
<comment type="catalytic activity">
    <reaction evidence="11">
        <text>L-seryl-[protein] + ATP = O-phospho-L-seryl-[protein] + ADP + H(+)</text>
        <dbReference type="Rhea" id="RHEA:17989"/>
        <dbReference type="Rhea" id="RHEA-COMP:9863"/>
        <dbReference type="Rhea" id="RHEA-COMP:11604"/>
        <dbReference type="ChEBI" id="CHEBI:15378"/>
        <dbReference type="ChEBI" id="CHEBI:29999"/>
        <dbReference type="ChEBI" id="CHEBI:30616"/>
        <dbReference type="ChEBI" id="CHEBI:83421"/>
        <dbReference type="ChEBI" id="CHEBI:456216"/>
        <dbReference type="EC" id="2.7.11.1"/>
    </reaction>
</comment>
<keyword evidence="8" id="KW-0067">ATP-binding</keyword>
<evidence type="ECO:0000313" key="14">
    <source>
        <dbReference type="Proteomes" id="UP000640531"/>
    </source>
</evidence>
<evidence type="ECO:0000256" key="4">
    <source>
        <dbReference type="ARBA" id="ARBA00022679"/>
    </source>
</evidence>
<dbReference type="SMART" id="SM00369">
    <property type="entry name" value="LRR_TYP"/>
    <property type="match status" value="14"/>
</dbReference>
<name>A0ABR8FDM9_9NOST</name>
<dbReference type="Pfam" id="PF13855">
    <property type="entry name" value="LRR_8"/>
    <property type="match status" value="3"/>
</dbReference>
<dbReference type="InterPro" id="IPR032171">
    <property type="entry name" value="COR-A"/>
</dbReference>
<keyword evidence="2" id="KW-0723">Serine/threonine-protein kinase</keyword>
<dbReference type="PANTHER" id="PTHR48051">
    <property type="match status" value="1"/>
</dbReference>
<dbReference type="Pfam" id="PF23598">
    <property type="entry name" value="LRR_14"/>
    <property type="match status" value="1"/>
</dbReference>
<proteinExistence type="predicted"/>
<dbReference type="Gene3D" id="3.80.10.10">
    <property type="entry name" value="Ribonuclease Inhibitor"/>
    <property type="match status" value="4"/>
</dbReference>
<dbReference type="Pfam" id="PF16095">
    <property type="entry name" value="COR-A"/>
    <property type="match status" value="1"/>
</dbReference>
<accession>A0ABR8FDM9</accession>
<organism evidence="13 14">
    <name type="scientific">Anabaena lutea FACHB-196</name>
    <dbReference type="NCBI Taxonomy" id="2692881"/>
    <lineage>
        <taxon>Bacteria</taxon>
        <taxon>Bacillati</taxon>
        <taxon>Cyanobacteriota</taxon>
        <taxon>Cyanophyceae</taxon>
        <taxon>Nostocales</taxon>
        <taxon>Nostocaceae</taxon>
        <taxon>Anabaena</taxon>
    </lineage>
</organism>
<evidence type="ECO:0000256" key="3">
    <source>
        <dbReference type="ARBA" id="ARBA00022614"/>
    </source>
</evidence>
<dbReference type="InterPro" id="IPR057263">
    <property type="entry name" value="COR-B"/>
</dbReference>
<dbReference type="InterPro" id="IPR036388">
    <property type="entry name" value="WH-like_DNA-bd_sf"/>
</dbReference>
<dbReference type="InterPro" id="IPR020859">
    <property type="entry name" value="ROC"/>
</dbReference>
<dbReference type="Pfam" id="PF25497">
    <property type="entry name" value="COR-B"/>
    <property type="match status" value="1"/>
</dbReference>
<evidence type="ECO:0000256" key="11">
    <source>
        <dbReference type="ARBA" id="ARBA00048679"/>
    </source>
</evidence>
<dbReference type="InterPro" id="IPR025875">
    <property type="entry name" value="Leu-rich_rpt_4"/>
</dbReference>
<protein>
    <recommendedName>
        <fullName evidence="1">non-specific serine/threonine protein kinase</fullName>
        <ecNumber evidence="1">2.7.11.1</ecNumber>
    </recommendedName>
</protein>
<dbReference type="SMART" id="SM00365">
    <property type="entry name" value="LRR_SD22"/>
    <property type="match status" value="14"/>
</dbReference>
<reference evidence="13 14" key="1">
    <citation type="journal article" date="2020" name="ISME J.">
        <title>Comparative genomics reveals insights into cyanobacterial evolution and habitat adaptation.</title>
        <authorList>
            <person name="Chen M.Y."/>
            <person name="Teng W.K."/>
            <person name="Zhao L."/>
            <person name="Hu C.X."/>
            <person name="Zhou Y.K."/>
            <person name="Han B.P."/>
            <person name="Song L.R."/>
            <person name="Shu W.S."/>
        </authorList>
    </citation>
    <scope>NUCLEOTIDE SEQUENCE [LARGE SCALE GENOMIC DNA]</scope>
    <source>
        <strain evidence="13 14">FACHB-196</strain>
    </source>
</reference>
<keyword evidence="6" id="KW-0547">Nucleotide-binding</keyword>
<comment type="caution">
    <text evidence="13">The sequence shown here is derived from an EMBL/GenBank/DDBJ whole genome shotgun (WGS) entry which is preliminary data.</text>
</comment>
<dbReference type="EMBL" id="JACJST010000003">
    <property type="protein sequence ID" value="MBD2567292.1"/>
    <property type="molecule type" value="Genomic_DNA"/>
</dbReference>
<keyword evidence="9" id="KW-0342">GTP-binding</keyword>
<dbReference type="Gene3D" id="1.10.10.10">
    <property type="entry name" value="Winged helix-like DNA-binding domain superfamily/Winged helix DNA-binding domain"/>
    <property type="match status" value="1"/>
</dbReference>
<sequence>MTEAELLQAIEQAARDGVTKLNLTGNQLSRLPREIVKLSNLQFLNLSSNQLSGLPREIVKLTNLQSLYLSGNQLSSLPLEILKLTNLQSLYLSNNQLRNLPAEIGQLTNIQSLYLSGNQLSGLPREIGQLTNLQSLYLSGNQLSGLPREIVKLTNLQSLYLSGNQLSSLPLEILNLTNLQSLDFSNNQLNNLPREILKLTNLQSLYLSSNRLSSLPREIVELTNLQTLDFSNNQLNNLPREILKFTNLQSLYLSSNQLSSLPAEIGQLSNLQSLYLSSNQLSSLPAEIGQLSNLQSLYLSRNQLSSLPAEIGQLSNLQTLDLSRNQLSSLPAEIGQLSKLKRLELRDNEISNLPPEIREKGLKAILNFYRQQLEQAVERLYEAKFLIVGEGGAGKTSLAKKIENENYELLSDEKSTEGIDVIQWKFNLDDGNEFRVNIWDFGGQEIYHQTHQFFLTKRSLYTLVADTRQDNTDFYYWLKVVELLSDNSPVIIIKNEKQERQCEVNERQLRGEFLNLKEVLATNLATNRGLTVIKDAIQQYIAKLPHVGTPLPKTWVKIRSDLENDSHNYISREKYYNLCRLNNLTNRKDMDLLSGYLHDLGVCLHFQDDPTLKHYVILKPEWGTTAVYKVLDNKKVIKNLGCFTQDNLAEIWKDDEYSDVRDELLQLMMRFKLCYPIPHCYGKYIAPQLLDINQPEYNWDRSHNLILRYKYEFMPKGILTRLIVETHPWIEEQKLAWRSGVILNQYQTRAEVIENYNQKEIKIRVVGSRKKELLTVITHELDKIHRSFERLKYDTLVPCNCKECEGSQTPHAYTLESLRKRLYAGRYQIECENSFEMVDVRRLIDDVNLPTQELNRERQTPVTPLQNELDNQKKESFNVINIHNHVNSESNSMSESYQSKYDQRNANNQFLDTAQSGSNVTFNQNNYTPEQKQNLAEAATEIQQLLHQLSKNNQTSTNEGITNAIHQEIKSNPTLKTRLIAALKAGGLEALKAIFNHPVFSIPAETIKGFLEAE</sequence>
<dbReference type="Pfam" id="PF12799">
    <property type="entry name" value="LRR_4"/>
    <property type="match status" value="1"/>
</dbReference>
<dbReference type="SMART" id="SM00364">
    <property type="entry name" value="LRR_BAC"/>
    <property type="match status" value="15"/>
</dbReference>
<evidence type="ECO:0000256" key="8">
    <source>
        <dbReference type="ARBA" id="ARBA00022840"/>
    </source>
</evidence>
<evidence type="ECO:0000256" key="2">
    <source>
        <dbReference type="ARBA" id="ARBA00022527"/>
    </source>
</evidence>
<comment type="catalytic activity">
    <reaction evidence="10">
        <text>L-threonyl-[protein] + ATP = O-phospho-L-threonyl-[protein] + ADP + H(+)</text>
        <dbReference type="Rhea" id="RHEA:46608"/>
        <dbReference type="Rhea" id="RHEA-COMP:11060"/>
        <dbReference type="Rhea" id="RHEA-COMP:11605"/>
        <dbReference type="ChEBI" id="CHEBI:15378"/>
        <dbReference type="ChEBI" id="CHEBI:30013"/>
        <dbReference type="ChEBI" id="CHEBI:30616"/>
        <dbReference type="ChEBI" id="CHEBI:61977"/>
        <dbReference type="ChEBI" id="CHEBI:456216"/>
        <dbReference type="EC" id="2.7.11.1"/>
    </reaction>
</comment>
<dbReference type="InterPro" id="IPR050216">
    <property type="entry name" value="LRR_domain-containing"/>
</dbReference>
<evidence type="ECO:0000256" key="10">
    <source>
        <dbReference type="ARBA" id="ARBA00047899"/>
    </source>
</evidence>
<evidence type="ECO:0000256" key="1">
    <source>
        <dbReference type="ARBA" id="ARBA00012513"/>
    </source>
</evidence>
<keyword evidence="5" id="KW-0677">Repeat</keyword>
<dbReference type="Gene3D" id="3.30.310.200">
    <property type="match status" value="1"/>
</dbReference>
<evidence type="ECO:0000256" key="6">
    <source>
        <dbReference type="ARBA" id="ARBA00022741"/>
    </source>
</evidence>
<keyword evidence="7" id="KW-0418">Kinase</keyword>
<dbReference type="InterPro" id="IPR001611">
    <property type="entry name" value="Leu-rich_rpt"/>
</dbReference>
<dbReference type="Pfam" id="PF08477">
    <property type="entry name" value="Roc"/>
    <property type="match status" value="1"/>
</dbReference>
<dbReference type="PRINTS" id="PR00019">
    <property type="entry name" value="LEURICHRPT"/>
</dbReference>
<dbReference type="EC" id="2.7.11.1" evidence="1"/>
<dbReference type="InterPro" id="IPR055414">
    <property type="entry name" value="LRR_R13L4/SHOC2-like"/>
</dbReference>
<evidence type="ECO:0000256" key="5">
    <source>
        <dbReference type="ARBA" id="ARBA00022737"/>
    </source>
</evidence>
<evidence type="ECO:0000313" key="13">
    <source>
        <dbReference type="EMBL" id="MBD2567292.1"/>
    </source>
</evidence>
<evidence type="ECO:0000259" key="12">
    <source>
        <dbReference type="PROSITE" id="PS51424"/>
    </source>
</evidence>
<dbReference type="PANTHER" id="PTHR48051:SF39">
    <property type="entry name" value="P53-INDUCED DEATH DOMAIN PROTEIN 1"/>
    <property type="match status" value="1"/>
</dbReference>
<dbReference type="Proteomes" id="UP000640531">
    <property type="component" value="Unassembled WGS sequence"/>
</dbReference>
<dbReference type="SUPFAM" id="SSF52540">
    <property type="entry name" value="P-loop containing nucleoside triphosphate hydrolases"/>
    <property type="match status" value="1"/>
</dbReference>
<keyword evidence="14" id="KW-1185">Reference proteome</keyword>
<dbReference type="InterPro" id="IPR027417">
    <property type="entry name" value="P-loop_NTPase"/>
</dbReference>
<evidence type="ECO:0000256" key="7">
    <source>
        <dbReference type="ARBA" id="ARBA00022777"/>
    </source>
</evidence>
<feature type="domain" description="Roc" evidence="12">
    <location>
        <begin position="376"/>
        <end position="544"/>
    </location>
</feature>
<dbReference type="SUPFAM" id="SSF52058">
    <property type="entry name" value="L domain-like"/>
    <property type="match status" value="2"/>
</dbReference>
<dbReference type="Gene3D" id="3.40.50.300">
    <property type="entry name" value="P-loop containing nucleotide triphosphate hydrolases"/>
    <property type="match status" value="1"/>
</dbReference>
<dbReference type="InterPro" id="IPR003591">
    <property type="entry name" value="Leu-rich_rpt_typical-subtyp"/>
</dbReference>
<gene>
    <name evidence="13" type="ORF">H6G59_05145</name>
</gene>
<dbReference type="RefSeq" id="WP_190712092.1">
    <property type="nucleotide sequence ID" value="NZ_JACJST010000003.1"/>
</dbReference>